<name>A0A5A7PDE3_STRAF</name>
<keyword evidence="2" id="KW-0378">Hydrolase</keyword>
<dbReference type="AlphaFoldDB" id="A0A5A7PDE3"/>
<keyword evidence="5" id="KW-0472">Membrane</keyword>
<gene>
    <name evidence="6" type="ORF">STAS_06603</name>
</gene>
<evidence type="ECO:0000256" key="5">
    <source>
        <dbReference type="SAM" id="Phobius"/>
    </source>
</evidence>
<dbReference type="InterPro" id="IPR017853">
    <property type="entry name" value="GH"/>
</dbReference>
<evidence type="ECO:0000256" key="2">
    <source>
        <dbReference type="ARBA" id="ARBA00022801"/>
    </source>
</evidence>
<keyword evidence="3" id="KW-0326">Glycosidase</keyword>
<comment type="caution">
    <text evidence="6">The sequence shown here is derived from an EMBL/GenBank/DDBJ whole genome shotgun (WGS) entry which is preliminary data.</text>
</comment>
<comment type="similarity">
    <text evidence="1 4">Belongs to the glycosyl hydrolase 17 family.</text>
</comment>
<dbReference type="OrthoDB" id="10304123at2759"/>
<feature type="transmembrane region" description="Helical" evidence="5">
    <location>
        <begin position="383"/>
        <end position="401"/>
    </location>
</feature>
<evidence type="ECO:0000256" key="4">
    <source>
        <dbReference type="RuleBase" id="RU004335"/>
    </source>
</evidence>
<proteinExistence type="inferred from homology"/>
<evidence type="ECO:0000313" key="6">
    <source>
        <dbReference type="EMBL" id="GER30654.1"/>
    </source>
</evidence>
<dbReference type="Proteomes" id="UP000325081">
    <property type="component" value="Unassembled WGS sequence"/>
</dbReference>
<dbReference type="InterPro" id="IPR000490">
    <property type="entry name" value="Glyco_hydro_17"/>
</dbReference>
<dbReference type="GO" id="GO:0005975">
    <property type="term" value="P:carbohydrate metabolic process"/>
    <property type="evidence" value="ECO:0007669"/>
    <property type="project" value="InterPro"/>
</dbReference>
<protein>
    <submittedName>
        <fullName evidence="6">Glucan endo-1 3-beta-glucosidas</fullName>
    </submittedName>
</protein>
<keyword evidence="5" id="KW-1133">Transmembrane helix</keyword>
<dbReference type="SUPFAM" id="SSF51445">
    <property type="entry name" value="(Trans)glycosidases"/>
    <property type="match status" value="1"/>
</dbReference>
<dbReference type="InterPro" id="IPR044965">
    <property type="entry name" value="Glyco_hydro_17_plant"/>
</dbReference>
<organism evidence="6 7">
    <name type="scientific">Striga asiatica</name>
    <name type="common">Asiatic witchweed</name>
    <name type="synonym">Buchnera asiatica</name>
    <dbReference type="NCBI Taxonomy" id="4170"/>
    <lineage>
        <taxon>Eukaryota</taxon>
        <taxon>Viridiplantae</taxon>
        <taxon>Streptophyta</taxon>
        <taxon>Embryophyta</taxon>
        <taxon>Tracheophyta</taxon>
        <taxon>Spermatophyta</taxon>
        <taxon>Magnoliopsida</taxon>
        <taxon>eudicotyledons</taxon>
        <taxon>Gunneridae</taxon>
        <taxon>Pentapetalae</taxon>
        <taxon>asterids</taxon>
        <taxon>lamiids</taxon>
        <taxon>Lamiales</taxon>
        <taxon>Orobanchaceae</taxon>
        <taxon>Buchnereae</taxon>
        <taxon>Striga</taxon>
    </lineage>
</organism>
<evidence type="ECO:0000256" key="3">
    <source>
        <dbReference type="ARBA" id="ARBA00023295"/>
    </source>
</evidence>
<dbReference type="PANTHER" id="PTHR32227">
    <property type="entry name" value="GLUCAN ENDO-1,3-BETA-GLUCOSIDASE BG1-RELATED-RELATED"/>
    <property type="match status" value="1"/>
</dbReference>
<accession>A0A5A7PDE3</accession>
<dbReference type="Pfam" id="PF00332">
    <property type="entry name" value="Glyco_hydro_17"/>
    <property type="match status" value="2"/>
</dbReference>
<evidence type="ECO:0000256" key="1">
    <source>
        <dbReference type="ARBA" id="ARBA00008773"/>
    </source>
</evidence>
<dbReference type="EMBL" id="BKCP01004372">
    <property type="protein sequence ID" value="GER30654.1"/>
    <property type="molecule type" value="Genomic_DNA"/>
</dbReference>
<reference evidence="7" key="1">
    <citation type="journal article" date="2019" name="Curr. Biol.">
        <title>Genome Sequence of Striga asiatica Provides Insight into the Evolution of Plant Parasitism.</title>
        <authorList>
            <person name="Yoshida S."/>
            <person name="Kim S."/>
            <person name="Wafula E.K."/>
            <person name="Tanskanen J."/>
            <person name="Kim Y.M."/>
            <person name="Honaas L."/>
            <person name="Yang Z."/>
            <person name="Spallek T."/>
            <person name="Conn C.E."/>
            <person name="Ichihashi Y."/>
            <person name="Cheong K."/>
            <person name="Cui S."/>
            <person name="Der J.P."/>
            <person name="Gundlach H."/>
            <person name="Jiao Y."/>
            <person name="Hori C."/>
            <person name="Ishida J.K."/>
            <person name="Kasahara H."/>
            <person name="Kiba T."/>
            <person name="Kim M.S."/>
            <person name="Koo N."/>
            <person name="Laohavisit A."/>
            <person name="Lee Y.H."/>
            <person name="Lumba S."/>
            <person name="McCourt P."/>
            <person name="Mortimer J.C."/>
            <person name="Mutuku J.M."/>
            <person name="Nomura T."/>
            <person name="Sasaki-Sekimoto Y."/>
            <person name="Seto Y."/>
            <person name="Wang Y."/>
            <person name="Wakatake T."/>
            <person name="Sakakibara H."/>
            <person name="Demura T."/>
            <person name="Yamaguchi S."/>
            <person name="Yoneyama K."/>
            <person name="Manabe R.I."/>
            <person name="Nelson D.C."/>
            <person name="Schulman A.H."/>
            <person name="Timko M.P."/>
            <person name="dePamphilis C.W."/>
            <person name="Choi D."/>
            <person name="Shirasu K."/>
        </authorList>
    </citation>
    <scope>NUCLEOTIDE SEQUENCE [LARGE SCALE GENOMIC DNA]</scope>
    <source>
        <strain evidence="7">cv. UVA1</strain>
    </source>
</reference>
<dbReference type="Gene3D" id="3.20.20.80">
    <property type="entry name" value="Glycosidases"/>
    <property type="match status" value="1"/>
</dbReference>
<sequence>MTGTHSFRIGINYGRVADNLPTPSRVASFILSLNITHVRVYDADPEVLSAFANTGVELTIGLEDKYIENFTDPAQAQDWVQHNVTPYTNQTNITTITIGNEVLTSNDTKMIISLLPAMKNVQKALADLGLSQQIQVNTPHSYGIMDVSFPPSLGTFKPELVEYLLGILDFLSQTESPFLINANPYFAYQDDPEHVSLAYVLFEPNPGQTDPITNLHYDNMLYAQMDAVYSAIDALYLQMDSAHNNALDSYNPSLRVSEIGWSRWRNPKKRPPPPLSGIEQASLVKENGTDQVENARIFNGNLLKRVEEKQGTPLRPSNPLNAYIFALFDEDLKPGPETERYFGLFYPNMTPAYNIGLQARGGGGGGAIQRVEYTVSGINNNSIVGGLFGFYVAFICFLLLLV</sequence>
<dbReference type="GO" id="GO:0004553">
    <property type="term" value="F:hydrolase activity, hydrolyzing O-glycosyl compounds"/>
    <property type="evidence" value="ECO:0007669"/>
    <property type="project" value="InterPro"/>
</dbReference>
<keyword evidence="5" id="KW-0812">Transmembrane</keyword>
<keyword evidence="7" id="KW-1185">Reference proteome</keyword>
<evidence type="ECO:0000313" key="7">
    <source>
        <dbReference type="Proteomes" id="UP000325081"/>
    </source>
</evidence>